<accession>R8B208</accession>
<dbReference type="SMART" id="SM00797">
    <property type="entry name" value="AHS2"/>
    <property type="match status" value="1"/>
</dbReference>
<name>R8B208_9GAMM</name>
<feature type="domain" description="Carboxyltransferase" evidence="4">
    <location>
        <begin position="25"/>
        <end position="302"/>
    </location>
</feature>
<evidence type="ECO:0000313" key="5">
    <source>
        <dbReference type="EMBL" id="EON92625.1"/>
    </source>
</evidence>
<keyword evidence="6" id="KW-1185">Reference proteome</keyword>
<evidence type="ECO:0000259" key="4">
    <source>
        <dbReference type="SMART" id="SM00797"/>
    </source>
</evidence>
<evidence type="ECO:0000256" key="2">
    <source>
        <dbReference type="ARBA" id="ARBA00022801"/>
    </source>
</evidence>
<keyword evidence="1" id="KW-0547">Nucleotide-binding</keyword>
<dbReference type="Gene3D" id="2.40.100.10">
    <property type="entry name" value="Cyclophilin-like"/>
    <property type="match status" value="1"/>
</dbReference>
<dbReference type="InterPro" id="IPR052708">
    <property type="entry name" value="PxpC"/>
</dbReference>
<reference evidence="5 6" key="1">
    <citation type="journal article" date="2013" name="Genome Announc.">
        <title>Draft Genome Sequence of the Moderately Halophilic Bacterium Marinobacter lipolyticus Strain SM19.</title>
        <authorList>
            <person name="Papke R.T."/>
            <person name="de la Haba R.R."/>
            <person name="Infante-Dominguez C."/>
            <person name="Perez D."/>
            <person name="Sanchez-Porro C."/>
            <person name="Lapierre P."/>
            <person name="Ventosa A."/>
        </authorList>
    </citation>
    <scope>NUCLEOTIDE SEQUENCE [LARGE SCALE GENOMIC DNA]</scope>
    <source>
        <strain evidence="5 6">SM19</strain>
    </source>
</reference>
<evidence type="ECO:0000313" key="6">
    <source>
        <dbReference type="Proteomes" id="UP000016540"/>
    </source>
</evidence>
<dbReference type="Proteomes" id="UP000016540">
    <property type="component" value="Unassembled WGS sequence"/>
</dbReference>
<protein>
    <submittedName>
        <fullName evidence="5">Hydrolase subunit, allophanate hydrolase subunit 2(YbgK)</fullName>
    </submittedName>
</protein>
<gene>
    <name evidence="5" type="ORF">MARLIPOL_07729</name>
</gene>
<sequence>MSGLRVINPGARATVQDSGRRGYRRHGLSAGGALDIHSFSWANKLLDNPANCACVEILLGGFEAEAETDMVIAVAGAATSIRVNGNTADGWQTVQLHKGDTIAVDPTRSGRITYLATPGGFDTTTWFGSRSVVVREQIEGIEAIQKGDILSPVHATARYQPRQVPERFRGHYSDRLTLRLVPAAQYSLFHQEDLLRLTTNTYRVSNQSDRMGFRLDGPALERAPEGIISEGIAVGSVQIPGDGKPIVLLNDCQTIGGYPKPGTLGALDAGELAQRLPGQELEFCFANLADVQNERVVFHRFFSETRWNSDGADLVWI</sequence>
<dbReference type="RefSeq" id="WP_012137550.1">
    <property type="nucleotide sequence ID" value="NZ_KE007317.1"/>
</dbReference>
<proteinExistence type="predicted"/>
<dbReference type="InterPro" id="IPR029000">
    <property type="entry name" value="Cyclophilin-like_dom_sf"/>
</dbReference>
<dbReference type="EMBL" id="ASAD01000010">
    <property type="protein sequence ID" value="EON92625.1"/>
    <property type="molecule type" value="Genomic_DNA"/>
</dbReference>
<dbReference type="AlphaFoldDB" id="R8B208"/>
<evidence type="ECO:0000256" key="1">
    <source>
        <dbReference type="ARBA" id="ARBA00022741"/>
    </source>
</evidence>
<keyword evidence="3" id="KW-0067">ATP-binding</keyword>
<dbReference type="HOGENOM" id="CLU_028967_0_3_6"/>
<dbReference type="SUPFAM" id="SSF50891">
    <property type="entry name" value="Cyclophilin-like"/>
    <property type="match status" value="1"/>
</dbReference>
<comment type="caution">
    <text evidence="5">The sequence shown here is derived from an EMBL/GenBank/DDBJ whole genome shotgun (WGS) entry which is preliminary data.</text>
</comment>
<dbReference type="GO" id="GO:0005524">
    <property type="term" value="F:ATP binding"/>
    <property type="evidence" value="ECO:0007669"/>
    <property type="project" value="UniProtKB-KW"/>
</dbReference>
<dbReference type="PATRIC" id="fig|1318628.3.peg.1548"/>
<keyword evidence="2 5" id="KW-0378">Hydrolase</keyword>
<dbReference type="InterPro" id="IPR003778">
    <property type="entry name" value="CT_A_B"/>
</dbReference>
<dbReference type="OrthoDB" id="9768696at2"/>
<dbReference type="eggNOG" id="COG1984">
    <property type="taxonomic scope" value="Bacteria"/>
</dbReference>
<dbReference type="PANTHER" id="PTHR43309">
    <property type="entry name" value="5-OXOPROLINASE SUBUNIT C"/>
    <property type="match status" value="1"/>
</dbReference>
<dbReference type="PANTHER" id="PTHR43309:SF4">
    <property type="entry name" value="CARBOXYLTRANSFERASE DOMAIN-CONTAINING PROTEIN"/>
    <property type="match status" value="1"/>
</dbReference>
<evidence type="ECO:0000256" key="3">
    <source>
        <dbReference type="ARBA" id="ARBA00022840"/>
    </source>
</evidence>
<organism evidence="5 6">
    <name type="scientific">Marinobacter lipolyticus SM19</name>
    <dbReference type="NCBI Taxonomy" id="1318628"/>
    <lineage>
        <taxon>Bacteria</taxon>
        <taxon>Pseudomonadati</taxon>
        <taxon>Pseudomonadota</taxon>
        <taxon>Gammaproteobacteria</taxon>
        <taxon>Pseudomonadales</taxon>
        <taxon>Marinobacteraceae</taxon>
        <taxon>Marinobacter</taxon>
    </lineage>
</organism>
<dbReference type="Pfam" id="PF02626">
    <property type="entry name" value="CT_A_B"/>
    <property type="match status" value="1"/>
</dbReference>
<dbReference type="GO" id="GO:0016787">
    <property type="term" value="F:hydrolase activity"/>
    <property type="evidence" value="ECO:0007669"/>
    <property type="project" value="UniProtKB-KW"/>
</dbReference>
<dbReference type="STRING" id="1318628.MARLIPOL_07729"/>